<feature type="domain" description="CAAX prenyl protease 2/Lysostaphin resistance protein A-like" evidence="2">
    <location>
        <begin position="148"/>
        <end position="240"/>
    </location>
</feature>
<reference evidence="3 4" key="1">
    <citation type="submission" date="2019-03" db="EMBL/GenBank/DDBJ databases">
        <title>Draft genome sequences of novel Actinobacteria.</title>
        <authorList>
            <person name="Sahin N."/>
            <person name="Ay H."/>
            <person name="Saygin H."/>
        </authorList>
    </citation>
    <scope>NUCLEOTIDE SEQUENCE [LARGE SCALE GENOMIC DNA]</scope>
    <source>
        <strain evidence="3 4">5K548</strain>
    </source>
</reference>
<keyword evidence="1" id="KW-0812">Transmembrane</keyword>
<evidence type="ECO:0000259" key="2">
    <source>
        <dbReference type="Pfam" id="PF02517"/>
    </source>
</evidence>
<dbReference type="GO" id="GO:0008237">
    <property type="term" value="F:metallopeptidase activity"/>
    <property type="evidence" value="ECO:0007669"/>
    <property type="project" value="UniProtKB-KW"/>
</dbReference>
<dbReference type="GO" id="GO:0004175">
    <property type="term" value="F:endopeptidase activity"/>
    <property type="evidence" value="ECO:0007669"/>
    <property type="project" value="UniProtKB-ARBA"/>
</dbReference>
<dbReference type="GO" id="GO:0006508">
    <property type="term" value="P:proteolysis"/>
    <property type="evidence" value="ECO:0007669"/>
    <property type="project" value="UniProtKB-KW"/>
</dbReference>
<feature type="transmembrane region" description="Helical" evidence="1">
    <location>
        <begin position="205"/>
        <end position="224"/>
    </location>
</feature>
<accession>A0A4R5BA84</accession>
<feature type="transmembrane region" description="Helical" evidence="1">
    <location>
        <begin position="271"/>
        <end position="297"/>
    </location>
</feature>
<feature type="transmembrane region" description="Helical" evidence="1">
    <location>
        <begin position="113"/>
        <end position="134"/>
    </location>
</feature>
<evidence type="ECO:0000256" key="1">
    <source>
        <dbReference type="SAM" id="Phobius"/>
    </source>
</evidence>
<dbReference type="PANTHER" id="PTHR39430">
    <property type="entry name" value="MEMBRANE-ASSOCIATED PROTEASE-RELATED"/>
    <property type="match status" value="1"/>
</dbReference>
<evidence type="ECO:0000313" key="3">
    <source>
        <dbReference type="EMBL" id="TDD82395.1"/>
    </source>
</evidence>
<keyword evidence="4" id="KW-1185">Reference proteome</keyword>
<sequence length="311" mass="32019">MIGWVEREVRVVDSALLGGASAARRPTGPVVGLLVVVVCLLVGPAVVTLALLPVFGVSALALVGGPMGIGTQLVLLFSFLGASGLLALWVVVKERRPLASLGFFPASRIGAHLVFGAGAAVVLLAVPVVVNLVGGQYLVGPVRFAQVGAVLLALVGFAVQACTEEVVSRGYLLQTAYRRWGLTAAIIFQALVFALLHGANFDVGVLPLVNVLLIGLTLGLWAVAEGSLWGVCAFHVVWNWCQGNVAGIQVSGMDVQATLLSLDPEPGTAELLTGGGFGVEGSIITTAVLLISTALAFRAVQKRRLVSTGTA</sequence>
<gene>
    <name evidence="3" type="ORF">E1202_27375</name>
</gene>
<dbReference type="GO" id="GO:0080120">
    <property type="term" value="P:CAAX-box protein maturation"/>
    <property type="evidence" value="ECO:0007669"/>
    <property type="project" value="UniProtKB-ARBA"/>
</dbReference>
<keyword evidence="1" id="KW-1133">Transmembrane helix</keyword>
<comment type="caution">
    <text evidence="3">The sequence shown here is derived from an EMBL/GenBank/DDBJ whole genome shotgun (WGS) entry which is preliminary data.</text>
</comment>
<dbReference type="Pfam" id="PF02517">
    <property type="entry name" value="Rce1-like"/>
    <property type="match status" value="1"/>
</dbReference>
<evidence type="ECO:0000313" key="4">
    <source>
        <dbReference type="Proteomes" id="UP000294723"/>
    </source>
</evidence>
<dbReference type="InterPro" id="IPR003675">
    <property type="entry name" value="Rce1/LyrA-like_dom"/>
</dbReference>
<keyword evidence="3" id="KW-0482">Metalloprotease</keyword>
<keyword evidence="1" id="KW-0472">Membrane</keyword>
<feature type="transmembrane region" description="Helical" evidence="1">
    <location>
        <begin position="231"/>
        <end position="251"/>
    </location>
</feature>
<feature type="transmembrane region" description="Helical" evidence="1">
    <location>
        <begin position="69"/>
        <end position="92"/>
    </location>
</feature>
<keyword evidence="3" id="KW-0645">Protease</keyword>
<feature type="transmembrane region" description="Helical" evidence="1">
    <location>
        <begin position="180"/>
        <end position="199"/>
    </location>
</feature>
<keyword evidence="3" id="KW-0378">Hydrolase</keyword>
<dbReference type="AlphaFoldDB" id="A0A4R5BA84"/>
<feature type="transmembrane region" description="Helical" evidence="1">
    <location>
        <begin position="30"/>
        <end position="63"/>
    </location>
</feature>
<dbReference type="PANTHER" id="PTHR39430:SF1">
    <property type="entry name" value="PROTEASE"/>
    <property type="match status" value="1"/>
</dbReference>
<dbReference type="Proteomes" id="UP000294723">
    <property type="component" value="Unassembled WGS sequence"/>
</dbReference>
<name>A0A4R5BA84_9PSEU</name>
<dbReference type="EMBL" id="SMLA01000065">
    <property type="protein sequence ID" value="TDD82395.1"/>
    <property type="molecule type" value="Genomic_DNA"/>
</dbReference>
<proteinExistence type="predicted"/>
<organism evidence="3 4">
    <name type="scientific">Saccharopolyspora karakumensis</name>
    <dbReference type="NCBI Taxonomy" id="2530386"/>
    <lineage>
        <taxon>Bacteria</taxon>
        <taxon>Bacillati</taxon>
        <taxon>Actinomycetota</taxon>
        <taxon>Actinomycetes</taxon>
        <taxon>Pseudonocardiales</taxon>
        <taxon>Pseudonocardiaceae</taxon>
        <taxon>Saccharopolyspora</taxon>
    </lineage>
</organism>
<feature type="transmembrane region" description="Helical" evidence="1">
    <location>
        <begin position="140"/>
        <end position="159"/>
    </location>
</feature>
<protein>
    <submittedName>
        <fullName evidence="3">CPBP family intramembrane metalloprotease</fullName>
    </submittedName>
</protein>